<gene>
    <name evidence="2" type="ORF">uav_144</name>
</gene>
<protein>
    <submittedName>
        <fullName evidence="2">Uncharacterized protein</fullName>
    </submittedName>
</protein>
<evidence type="ECO:0000313" key="2">
    <source>
        <dbReference type="EMBL" id="QYW06675.1"/>
    </source>
</evidence>
<feature type="region of interest" description="Disordered" evidence="1">
    <location>
        <begin position="1"/>
        <end position="22"/>
    </location>
</feature>
<organism evidence="2 3">
    <name type="scientific">Pseudomonas phage UAVern</name>
    <dbReference type="NCBI Taxonomy" id="2856997"/>
    <lineage>
        <taxon>Viruses</taxon>
        <taxon>Duplodnaviria</taxon>
        <taxon>Heunggongvirae</taxon>
        <taxon>Uroviricota</taxon>
        <taxon>Caudoviricetes</taxon>
        <taxon>Vandenendeviridae</taxon>
        <taxon>Gorskivirinae</taxon>
        <taxon>Uavernvirus</taxon>
        <taxon>Uavernvirus uavern</taxon>
    </lineage>
</organism>
<sequence length="62" mass="6951">MIIPTTLRKGATASQQGELDVDSHDNDAGKYISIWQDDDLIIVYADQVDALIEELKKFKENA</sequence>
<dbReference type="EMBL" id="MZ605293">
    <property type="protein sequence ID" value="QYW06675.1"/>
    <property type="molecule type" value="Genomic_DNA"/>
</dbReference>
<proteinExistence type="predicted"/>
<evidence type="ECO:0000256" key="1">
    <source>
        <dbReference type="SAM" id="MobiDB-lite"/>
    </source>
</evidence>
<evidence type="ECO:0000313" key="3">
    <source>
        <dbReference type="Proteomes" id="UP001058093"/>
    </source>
</evidence>
<accession>A0A975YYL6</accession>
<name>A0A975YYL6_9CAUD</name>
<dbReference type="Proteomes" id="UP001058093">
    <property type="component" value="Segment"/>
</dbReference>
<keyword evidence="3" id="KW-1185">Reference proteome</keyword>
<reference evidence="2" key="1">
    <citation type="submission" date="2021-07" db="EMBL/GenBank/DDBJ databases">
        <title>Complete genome sequence and phylogenomic analysis of the two lytic bacteriophage isolated from terrestrial biotopes of Antarctica.</title>
        <authorList>
            <person name="Holovan V."/>
            <person name="Rabalski L."/>
            <person name="Zlatohurska M."/>
            <person name="Andriichuk O."/>
            <person name="Budzanivska I."/>
            <person name="Shevchenko O."/>
            <person name="Gupalo A."/>
        </authorList>
    </citation>
    <scope>NUCLEOTIDE SEQUENCE</scope>
</reference>